<dbReference type="InParanoid" id="I4YB01"/>
<evidence type="ECO:0000256" key="11">
    <source>
        <dbReference type="PIRSR" id="PIRSR000429-1"/>
    </source>
</evidence>
<keyword evidence="8" id="KW-0630">Potassium</keyword>
<evidence type="ECO:0000313" key="16">
    <source>
        <dbReference type="Proteomes" id="UP000005242"/>
    </source>
</evidence>
<keyword evidence="10 12" id="KW-0012">Acyltransferase</keyword>
<dbReference type="InterPro" id="IPR020610">
    <property type="entry name" value="Thiolase_AS"/>
</dbReference>
<keyword evidence="16" id="KW-1185">Reference proteome</keyword>
<keyword evidence="6" id="KW-0479">Metal-binding</keyword>
<evidence type="ECO:0000313" key="15">
    <source>
        <dbReference type="EMBL" id="EIM21143.1"/>
    </source>
</evidence>
<feature type="domain" description="Thiolase N-terminal" evidence="13">
    <location>
        <begin position="7"/>
        <end position="262"/>
    </location>
</feature>
<evidence type="ECO:0000256" key="8">
    <source>
        <dbReference type="ARBA" id="ARBA00022958"/>
    </source>
</evidence>
<dbReference type="EC" id="2.3.1.9" evidence="4"/>
<dbReference type="Pfam" id="PF02803">
    <property type="entry name" value="Thiolase_C"/>
    <property type="match status" value="1"/>
</dbReference>
<dbReference type="Pfam" id="PF00108">
    <property type="entry name" value="Thiolase_N"/>
    <property type="match status" value="1"/>
</dbReference>
<evidence type="ECO:0000256" key="4">
    <source>
        <dbReference type="ARBA" id="ARBA00012705"/>
    </source>
</evidence>
<dbReference type="PIRSF" id="PIRSF000429">
    <property type="entry name" value="Ac-CoA_Ac_transf"/>
    <property type="match status" value="1"/>
</dbReference>
<dbReference type="PANTHER" id="PTHR18919:SF156">
    <property type="entry name" value="ACETYL-COA ACETYLTRANSFERASE, MITOCHONDRIAL"/>
    <property type="match status" value="1"/>
</dbReference>
<evidence type="ECO:0000256" key="2">
    <source>
        <dbReference type="ARBA" id="ARBA00010982"/>
    </source>
</evidence>
<keyword evidence="5 12" id="KW-0808">Transferase</keyword>
<dbReference type="PANTHER" id="PTHR18919">
    <property type="entry name" value="ACETYL-COA C-ACYLTRANSFERASE"/>
    <property type="match status" value="1"/>
</dbReference>
<dbReference type="InterPro" id="IPR020617">
    <property type="entry name" value="Thiolase_C"/>
</dbReference>
<dbReference type="STRING" id="671144.I4YB01"/>
<dbReference type="Proteomes" id="UP000005242">
    <property type="component" value="Unassembled WGS sequence"/>
</dbReference>
<keyword evidence="9" id="KW-0496">Mitochondrion</keyword>
<name>I4YB01_WALMC</name>
<dbReference type="InterPro" id="IPR016039">
    <property type="entry name" value="Thiolase-like"/>
</dbReference>
<evidence type="ECO:0000259" key="13">
    <source>
        <dbReference type="Pfam" id="PF00108"/>
    </source>
</evidence>
<evidence type="ECO:0000256" key="6">
    <source>
        <dbReference type="ARBA" id="ARBA00022723"/>
    </source>
</evidence>
<dbReference type="OMA" id="SMGTFGE"/>
<dbReference type="SUPFAM" id="SSF53901">
    <property type="entry name" value="Thiolase-like"/>
    <property type="match status" value="2"/>
</dbReference>
<dbReference type="GO" id="GO:0003985">
    <property type="term" value="F:acetyl-CoA C-acetyltransferase activity"/>
    <property type="evidence" value="ECO:0007669"/>
    <property type="project" value="UniProtKB-EC"/>
</dbReference>
<keyword evidence="7" id="KW-0809">Transit peptide</keyword>
<dbReference type="AlphaFoldDB" id="I4YB01"/>
<dbReference type="PROSITE" id="PS00737">
    <property type="entry name" value="THIOLASE_2"/>
    <property type="match status" value="1"/>
</dbReference>
<dbReference type="GeneID" id="18471575"/>
<dbReference type="Gene3D" id="3.40.47.10">
    <property type="match status" value="2"/>
</dbReference>
<dbReference type="InterPro" id="IPR020615">
    <property type="entry name" value="Thiolase_acyl_enz_int_AS"/>
</dbReference>
<evidence type="ECO:0000256" key="7">
    <source>
        <dbReference type="ARBA" id="ARBA00022946"/>
    </source>
</evidence>
<dbReference type="FunFam" id="3.40.47.10:FF:000007">
    <property type="entry name" value="acetyl-CoA acetyltransferase, mitochondrial"/>
    <property type="match status" value="1"/>
</dbReference>
<comment type="subcellular location">
    <subcellularLocation>
        <location evidence="1">Mitochondrion</location>
    </subcellularLocation>
</comment>
<dbReference type="EMBL" id="JH668234">
    <property type="protein sequence ID" value="EIM21143.1"/>
    <property type="molecule type" value="Genomic_DNA"/>
</dbReference>
<dbReference type="GO" id="GO:0046872">
    <property type="term" value="F:metal ion binding"/>
    <property type="evidence" value="ECO:0007669"/>
    <property type="project" value="UniProtKB-KW"/>
</dbReference>
<accession>I4YB01</accession>
<dbReference type="InterPro" id="IPR020613">
    <property type="entry name" value="Thiolase_CS"/>
</dbReference>
<dbReference type="InterPro" id="IPR020616">
    <property type="entry name" value="Thiolase_N"/>
</dbReference>
<feature type="active site" description="Acyl-thioester intermediate" evidence="11">
    <location>
        <position position="91"/>
    </location>
</feature>
<evidence type="ECO:0000259" key="14">
    <source>
        <dbReference type="Pfam" id="PF02803"/>
    </source>
</evidence>
<dbReference type="GO" id="GO:0006635">
    <property type="term" value="P:fatty acid beta-oxidation"/>
    <property type="evidence" value="ECO:0007669"/>
    <property type="project" value="TreeGrafter"/>
</dbReference>
<protein>
    <recommendedName>
        <fullName evidence="4">acetyl-CoA C-acetyltransferase</fullName>
        <ecNumber evidence="4">2.3.1.9</ecNumber>
    </recommendedName>
</protein>
<evidence type="ECO:0000256" key="5">
    <source>
        <dbReference type="ARBA" id="ARBA00022679"/>
    </source>
</evidence>
<evidence type="ECO:0000256" key="10">
    <source>
        <dbReference type="ARBA" id="ARBA00023315"/>
    </source>
</evidence>
<dbReference type="RefSeq" id="XP_006958817.1">
    <property type="nucleotide sequence ID" value="XM_006958755.1"/>
</dbReference>
<sequence>MSTGREVYIAAAQRTPIASINGALATVTAPQLGVVAVKKALENSGVPADAVEELYFGQVLQAGCGQSPARQVVIGSGLPDSVDATTINKVCASGMKAINLGAQSIRLGERDVVIAGGMESMSNAPYLLPRQKAPVGHFQTIDAIVGDGLWDVYNNVHMGNCAESAAKKFDVTREDQDNYAIESYRRSADAWKNGRFEEEIAEVVVKTRKGDVIVKEDEEYKKILLDKVPTLRPAFQKEGGTVTPANASTLNDGASALVLISKEKAEELGIKPIAKLISQADAAMAPIDFPIAPTKALPIALQRANVEVKDIAKFEINEAFSAVAKVAEKALNLDPSKVNVNGGAVSLGHPIGNSGSRIVVSLIHQLAAGEKGAAAICNGGGAATALVLEKL</sequence>
<dbReference type="InterPro" id="IPR002155">
    <property type="entry name" value="Thiolase"/>
</dbReference>
<reference evidence="15 16" key="1">
    <citation type="journal article" date="2012" name="Fungal Genet. Biol.">
        <title>The genome of the xerotolerant mold Wallemia sebi reveals adaptations to osmotic stress and suggests cryptic sexual reproduction.</title>
        <authorList>
            <person name="Padamsee M."/>
            <person name="Kumar T.K.A."/>
            <person name="Riley R."/>
            <person name="Binder M."/>
            <person name="Boyd A."/>
            <person name="Calvo A.M."/>
            <person name="Furukawa K."/>
            <person name="Hesse C."/>
            <person name="Hohmann S."/>
            <person name="James T.Y."/>
            <person name="LaButti K."/>
            <person name="Lapidus A."/>
            <person name="Lindquist E."/>
            <person name="Lucas S."/>
            <person name="Miller K."/>
            <person name="Shantappa S."/>
            <person name="Grigoriev I.V."/>
            <person name="Hibbett D.S."/>
            <person name="McLaughlin D.J."/>
            <person name="Spatafora J.W."/>
            <person name="Aime M.C."/>
        </authorList>
    </citation>
    <scope>NUCLEOTIDE SEQUENCE [LARGE SCALE GENOMIC DNA]</scope>
    <source>
        <strain evidence="16">ATCC MYA-4683 / CBS 633.66</strain>
    </source>
</reference>
<organism evidence="15 16">
    <name type="scientific">Wallemia mellicola (strain ATCC MYA-4683 / CBS 633.66)</name>
    <name type="common">Wallemia sebi (CBS 633.66)</name>
    <dbReference type="NCBI Taxonomy" id="671144"/>
    <lineage>
        <taxon>Eukaryota</taxon>
        <taxon>Fungi</taxon>
        <taxon>Dikarya</taxon>
        <taxon>Basidiomycota</taxon>
        <taxon>Wallemiomycotina</taxon>
        <taxon>Wallemiomycetes</taxon>
        <taxon>Wallemiales</taxon>
        <taxon>Wallemiaceae</taxon>
        <taxon>Wallemia</taxon>
    </lineage>
</organism>
<feature type="active site" description="Proton acceptor" evidence="11">
    <location>
        <position position="349"/>
    </location>
</feature>
<dbReference type="eggNOG" id="KOG1390">
    <property type="taxonomic scope" value="Eukaryota"/>
</dbReference>
<evidence type="ECO:0000256" key="1">
    <source>
        <dbReference type="ARBA" id="ARBA00004173"/>
    </source>
</evidence>
<feature type="domain" description="Thiolase C-terminal" evidence="14">
    <location>
        <begin position="271"/>
        <end position="390"/>
    </location>
</feature>
<dbReference type="GO" id="GO:0005739">
    <property type="term" value="C:mitochondrion"/>
    <property type="evidence" value="ECO:0007669"/>
    <property type="project" value="UniProtKB-SubCell"/>
</dbReference>
<dbReference type="HOGENOM" id="CLU_031026_0_1_1"/>
<evidence type="ECO:0000256" key="3">
    <source>
        <dbReference type="ARBA" id="ARBA00011881"/>
    </source>
</evidence>
<feature type="active site" description="Proton acceptor" evidence="11">
    <location>
        <position position="377"/>
    </location>
</feature>
<dbReference type="PROSITE" id="PS00099">
    <property type="entry name" value="THIOLASE_3"/>
    <property type="match status" value="1"/>
</dbReference>
<comment type="subunit">
    <text evidence="3">Homotetramer.</text>
</comment>
<gene>
    <name evidence="15" type="ORF">WALSEDRAFT_32865</name>
</gene>
<dbReference type="NCBIfam" id="TIGR01930">
    <property type="entry name" value="AcCoA-C-Actrans"/>
    <property type="match status" value="1"/>
</dbReference>
<dbReference type="OrthoDB" id="5404651at2759"/>
<evidence type="ECO:0000256" key="9">
    <source>
        <dbReference type="ARBA" id="ARBA00023128"/>
    </source>
</evidence>
<comment type="similarity">
    <text evidence="2 12">Belongs to the thiolase-like superfamily. Thiolase family.</text>
</comment>
<proteinExistence type="inferred from homology"/>
<dbReference type="PROSITE" id="PS00098">
    <property type="entry name" value="THIOLASE_1"/>
    <property type="match status" value="1"/>
</dbReference>
<dbReference type="CDD" id="cd00751">
    <property type="entry name" value="thiolase"/>
    <property type="match status" value="1"/>
</dbReference>
<evidence type="ECO:0000256" key="12">
    <source>
        <dbReference type="RuleBase" id="RU003557"/>
    </source>
</evidence>
<dbReference type="FunCoup" id="I4YB01">
    <property type="interactions" value="219"/>
</dbReference>
<dbReference type="KEGG" id="wse:WALSEDRAFT_32865"/>